<dbReference type="InterPro" id="IPR029068">
    <property type="entry name" value="Glyas_Bleomycin-R_OHBP_Dase"/>
</dbReference>
<name>A0A7G6WSQ9_9ACTN</name>
<dbReference type="InterPro" id="IPR037523">
    <property type="entry name" value="VOC_core"/>
</dbReference>
<dbReference type="Proteomes" id="UP000515563">
    <property type="component" value="Chromosome"/>
</dbReference>
<dbReference type="Gene3D" id="3.30.720.120">
    <property type="match status" value="1"/>
</dbReference>
<evidence type="ECO:0000313" key="3">
    <source>
        <dbReference type="Proteomes" id="UP000515563"/>
    </source>
</evidence>
<feature type="domain" description="VOC" evidence="1">
    <location>
        <begin position="51"/>
        <end position="173"/>
    </location>
</feature>
<reference evidence="2 3" key="2">
    <citation type="journal article" date="2020" name="Microbiol. Resour. Announc.">
        <title>Antarctic desert soil bacteria exhibit high novel natural product potential, evaluated through long-read genome sequencing and comparative genomics.</title>
        <authorList>
            <person name="Benaud N."/>
            <person name="Edwards R.J."/>
            <person name="Amos T.G."/>
            <person name="D'Agostino P.M."/>
            <person name="Gutierrez-Chavez C."/>
            <person name="Montgomery K."/>
            <person name="Nicetic I."/>
            <person name="Ferrari B.C."/>
        </authorList>
    </citation>
    <scope>NUCLEOTIDE SEQUENCE [LARGE SCALE GENOMIC DNA]</scope>
    <source>
        <strain evidence="2 3">SPB151</strain>
    </source>
</reference>
<organism evidence="2 3">
    <name type="scientific">Kribbella qitaiheensis</name>
    <dbReference type="NCBI Taxonomy" id="1544730"/>
    <lineage>
        <taxon>Bacteria</taxon>
        <taxon>Bacillati</taxon>
        <taxon>Actinomycetota</taxon>
        <taxon>Actinomycetes</taxon>
        <taxon>Propionibacteriales</taxon>
        <taxon>Kribbellaceae</taxon>
        <taxon>Kribbella</taxon>
    </lineage>
</organism>
<evidence type="ECO:0000313" key="2">
    <source>
        <dbReference type="EMBL" id="QNE17024.1"/>
    </source>
</evidence>
<reference evidence="3" key="1">
    <citation type="submission" date="2019-09" db="EMBL/GenBank/DDBJ databases">
        <title>Antimicrobial potential of Antarctic Bacteria.</title>
        <authorList>
            <person name="Benaud N."/>
            <person name="Edwards R.J."/>
            <person name="Ferrari B.C."/>
        </authorList>
    </citation>
    <scope>NUCLEOTIDE SEQUENCE [LARGE SCALE GENOMIC DNA]</scope>
    <source>
        <strain evidence="3">SPB151</strain>
    </source>
</reference>
<accession>A0A7G6WSQ9</accession>
<protein>
    <recommendedName>
        <fullName evidence="1">VOC domain-containing protein</fullName>
    </recommendedName>
</protein>
<dbReference type="InterPro" id="IPR004360">
    <property type="entry name" value="Glyas_Fos-R_dOase_dom"/>
</dbReference>
<dbReference type="PROSITE" id="PS51819">
    <property type="entry name" value="VOC"/>
    <property type="match status" value="1"/>
</dbReference>
<dbReference type="PANTHER" id="PTHR34109:SF1">
    <property type="entry name" value="VOC DOMAIN-CONTAINING PROTEIN"/>
    <property type="match status" value="1"/>
</dbReference>
<dbReference type="Pfam" id="PF00903">
    <property type="entry name" value="Glyoxalase"/>
    <property type="match status" value="1"/>
</dbReference>
<dbReference type="PANTHER" id="PTHR34109">
    <property type="entry name" value="BNAUNNG04460D PROTEIN-RELATED"/>
    <property type="match status" value="1"/>
</dbReference>
<keyword evidence="3" id="KW-1185">Reference proteome</keyword>
<dbReference type="KEGG" id="kqi:F1D05_02755"/>
<sequence>MPAGRRTGSVLAAWPRPRRSPAHFLRPRWPVFLKAGHRQQREVLVYNPAAGFPRVVVELAYTDVPTAIDWLTRVFGFQELLRQTVDGIVHHADLDTGGGVVMLAKAGERLTVPTTGTPASAQLIVWVEDVDKHHAHSLAEGAQILHEPCNKPWGLRQYLSLDHENHLWEFTEHLHDVPAHEWGATST</sequence>
<proteinExistence type="predicted"/>
<gene>
    <name evidence="2" type="ORF">F1D05_02755</name>
</gene>
<dbReference type="Gene3D" id="3.30.720.110">
    <property type="match status" value="1"/>
</dbReference>
<dbReference type="AlphaFoldDB" id="A0A7G6WSQ9"/>
<dbReference type="EMBL" id="CP043661">
    <property type="protein sequence ID" value="QNE17024.1"/>
    <property type="molecule type" value="Genomic_DNA"/>
</dbReference>
<dbReference type="SUPFAM" id="SSF54593">
    <property type="entry name" value="Glyoxalase/Bleomycin resistance protein/Dihydroxybiphenyl dioxygenase"/>
    <property type="match status" value="1"/>
</dbReference>
<evidence type="ECO:0000259" key="1">
    <source>
        <dbReference type="PROSITE" id="PS51819"/>
    </source>
</evidence>